<reference evidence="1 2" key="1">
    <citation type="submission" date="2018-05" db="EMBL/GenBank/DDBJ databases">
        <title>Comparative genomics of bacterial root endophytes of switchgrass collected from native prairies over two seasons.</title>
        <authorList>
            <person name="Tang Y."/>
        </authorList>
    </citation>
    <scope>NUCLEOTIDE SEQUENCE [LARGE SCALE GENOMIC DNA]</scope>
    <source>
        <strain evidence="1 2">NFIX32</strain>
    </source>
</reference>
<dbReference type="Proteomes" id="UP000247755">
    <property type="component" value="Unassembled WGS sequence"/>
</dbReference>
<evidence type="ECO:0008006" key="3">
    <source>
        <dbReference type="Google" id="ProtNLM"/>
    </source>
</evidence>
<name>A0A318IRZ9_BURPY</name>
<comment type="caution">
    <text evidence="1">The sequence shown here is derived from an EMBL/GenBank/DDBJ whole genome shotgun (WGS) entry which is preliminary data.</text>
</comment>
<evidence type="ECO:0000313" key="2">
    <source>
        <dbReference type="Proteomes" id="UP000247755"/>
    </source>
</evidence>
<protein>
    <recommendedName>
        <fullName evidence="3">Swt1-like HEPN domain-containing protein</fullName>
    </recommendedName>
</protein>
<accession>A0A318IRZ9</accession>
<gene>
    <name evidence="1" type="ORF">NA66_1003247</name>
</gene>
<dbReference type="EMBL" id="QJJY01000003">
    <property type="protein sequence ID" value="PXX38269.1"/>
    <property type="molecule type" value="Genomic_DNA"/>
</dbReference>
<proteinExistence type="predicted"/>
<organism evidence="1 2">
    <name type="scientific">Burkholderia pyrrocinia</name>
    <name type="common">Pseudomonas pyrrocinia</name>
    <dbReference type="NCBI Taxonomy" id="60550"/>
    <lineage>
        <taxon>Bacteria</taxon>
        <taxon>Pseudomonadati</taxon>
        <taxon>Pseudomonadota</taxon>
        <taxon>Betaproteobacteria</taxon>
        <taxon>Burkholderiales</taxon>
        <taxon>Burkholderiaceae</taxon>
        <taxon>Burkholderia</taxon>
        <taxon>Burkholderia cepacia complex</taxon>
    </lineage>
</organism>
<sequence>MALHLLDSNDVHNACRQRLETCELWLRRIIHDKLSAQFGADYIDGAILAGQPIFSQKAKDTAQKFSEKNPTQYSRPIDALLLDDLGAVLAKQEPYNNFFKDAFEQEFPWGKDHIRRIIKVLIPIRNALSHANGPTQSIHDLERALCYSSDIVKSLKIYYSKMAKNEKFPAPVFIRFSDNMGTLVYPAEAQFHYNVDAYSLHVEDEIRFEVEVDSSFSPSEYEIKWVVNNIYPAESGVGTSFNLKLTPRHVGEKFGLQVSLTTTNNEWHRFQNVDAYLTLNYEVLPTPR</sequence>
<dbReference type="RefSeq" id="WP_072438401.1">
    <property type="nucleotide sequence ID" value="NZ_QJJY01000003.1"/>
</dbReference>
<dbReference type="AlphaFoldDB" id="A0A318IRZ9"/>
<evidence type="ECO:0000313" key="1">
    <source>
        <dbReference type="EMBL" id="PXX38269.1"/>
    </source>
</evidence>